<protein>
    <submittedName>
        <fullName evidence="2">PadR family transcriptional regulator</fullName>
    </submittedName>
</protein>
<dbReference type="Gene3D" id="1.10.10.10">
    <property type="entry name" value="Winged helix-like DNA-binding domain superfamily/Winged helix DNA-binding domain"/>
    <property type="match status" value="1"/>
</dbReference>
<dbReference type="SUPFAM" id="SSF46785">
    <property type="entry name" value="Winged helix' DNA-binding domain"/>
    <property type="match status" value="1"/>
</dbReference>
<organism evidence="2 3">
    <name type="scientific">Nocardia arthritidis</name>
    <dbReference type="NCBI Taxonomy" id="228602"/>
    <lineage>
        <taxon>Bacteria</taxon>
        <taxon>Bacillati</taxon>
        <taxon>Actinomycetota</taxon>
        <taxon>Actinomycetes</taxon>
        <taxon>Mycobacteriales</taxon>
        <taxon>Nocardiaceae</taxon>
        <taxon>Nocardia</taxon>
    </lineage>
</organism>
<evidence type="ECO:0000313" key="3">
    <source>
        <dbReference type="Proteomes" id="UP000503540"/>
    </source>
</evidence>
<reference evidence="2 3" key="1">
    <citation type="journal article" date="2019" name="ACS Chem. Biol.">
        <title>Identification and Mobilization of a Cryptic Antibiotic Biosynthesis Gene Locus from a Human-Pathogenic Nocardia Isolate.</title>
        <authorList>
            <person name="Herisse M."/>
            <person name="Ishida K."/>
            <person name="Porter J.L."/>
            <person name="Howden B."/>
            <person name="Hertweck C."/>
            <person name="Stinear T.P."/>
            <person name="Pidot S.J."/>
        </authorList>
    </citation>
    <scope>NUCLEOTIDE SEQUENCE [LARGE SCALE GENOMIC DNA]</scope>
    <source>
        <strain evidence="2 3">AUSMDU00012717</strain>
    </source>
</reference>
<dbReference type="InterPro" id="IPR036388">
    <property type="entry name" value="WH-like_DNA-bd_sf"/>
</dbReference>
<dbReference type="KEGG" id="nah:F5544_35700"/>
<feature type="domain" description="Transcription regulator PadR N-terminal" evidence="1">
    <location>
        <begin position="11"/>
        <end position="86"/>
    </location>
</feature>
<dbReference type="RefSeq" id="WP_167477297.1">
    <property type="nucleotide sequence ID" value="NZ_CP046172.1"/>
</dbReference>
<dbReference type="AlphaFoldDB" id="A0A6G9YPB0"/>
<dbReference type="InterPro" id="IPR005149">
    <property type="entry name" value="Tscrpt_reg_PadR_N"/>
</dbReference>
<accession>A0A6G9YPB0</accession>
<keyword evidence="3" id="KW-1185">Reference proteome</keyword>
<proteinExistence type="predicted"/>
<sequence length="195" mass="22010">MQSVNSLGLAVLRLLCEQPQHPYEMRQRMGDHGIDVLIKVTRGALYHTFDVLTKAGLIELVETTREGKRPERTVYAITDAGREVAQERVRELLAKPAPEYPSYAVALAFMSLLPKEHALGRLELRCVLLEAELASCTVAYEGLLKRGLPALSVVEWRHKQAHLRADLELTNALIDEIRSGAMEWSLPQDDWKSNR</sequence>
<gene>
    <name evidence="2" type="ORF">F5544_35700</name>
</gene>
<evidence type="ECO:0000259" key="1">
    <source>
        <dbReference type="Pfam" id="PF03551"/>
    </source>
</evidence>
<name>A0A6G9YPB0_9NOCA</name>
<dbReference type="Proteomes" id="UP000503540">
    <property type="component" value="Chromosome"/>
</dbReference>
<dbReference type="EMBL" id="CP046172">
    <property type="protein sequence ID" value="QIS14970.1"/>
    <property type="molecule type" value="Genomic_DNA"/>
</dbReference>
<dbReference type="PANTHER" id="PTHR43252">
    <property type="entry name" value="TRANSCRIPTIONAL REGULATOR YQJI"/>
    <property type="match status" value="1"/>
</dbReference>
<evidence type="ECO:0000313" key="2">
    <source>
        <dbReference type="EMBL" id="QIS14970.1"/>
    </source>
</evidence>
<dbReference type="Pfam" id="PF03551">
    <property type="entry name" value="PadR"/>
    <property type="match status" value="1"/>
</dbReference>
<dbReference type="PANTHER" id="PTHR43252:SF7">
    <property type="entry name" value="TRANSCRIPTIONAL REGULATOR YQJI"/>
    <property type="match status" value="1"/>
</dbReference>
<dbReference type="InterPro" id="IPR036390">
    <property type="entry name" value="WH_DNA-bd_sf"/>
</dbReference>